<dbReference type="EMBL" id="JBINXB010000004">
    <property type="protein sequence ID" value="MFH6565408.1"/>
    <property type="molecule type" value="Genomic_DNA"/>
</dbReference>
<comment type="caution">
    <text evidence="7">The sequence shown here is derived from an EMBL/GenBank/DDBJ whole genome shotgun (WGS) entry which is preliminary data.</text>
</comment>
<feature type="transmembrane region" description="Helical" evidence="5">
    <location>
        <begin position="147"/>
        <end position="171"/>
    </location>
</feature>
<evidence type="ECO:0000256" key="3">
    <source>
        <dbReference type="ARBA" id="ARBA00022989"/>
    </source>
</evidence>
<evidence type="ECO:0000259" key="6">
    <source>
        <dbReference type="PROSITE" id="PS50850"/>
    </source>
</evidence>
<accession>A0ABW7LUY2</accession>
<proteinExistence type="predicted"/>
<evidence type="ECO:0000256" key="5">
    <source>
        <dbReference type="SAM" id="Phobius"/>
    </source>
</evidence>
<feature type="transmembrane region" description="Helical" evidence="5">
    <location>
        <begin position="383"/>
        <end position="406"/>
    </location>
</feature>
<dbReference type="SUPFAM" id="SSF103473">
    <property type="entry name" value="MFS general substrate transporter"/>
    <property type="match status" value="1"/>
</dbReference>
<dbReference type="InterPro" id="IPR020846">
    <property type="entry name" value="MFS_dom"/>
</dbReference>
<dbReference type="InterPro" id="IPR011701">
    <property type="entry name" value="MFS"/>
</dbReference>
<dbReference type="PROSITE" id="PS50850">
    <property type="entry name" value="MFS"/>
    <property type="match status" value="1"/>
</dbReference>
<feature type="transmembrane region" description="Helical" evidence="5">
    <location>
        <begin position="296"/>
        <end position="315"/>
    </location>
</feature>
<keyword evidence="2 5" id="KW-0812">Transmembrane</keyword>
<protein>
    <submittedName>
        <fullName evidence="7">MFS transporter</fullName>
    </submittedName>
</protein>
<dbReference type="PANTHER" id="PTHR23508">
    <property type="entry name" value="CARBOXYLIC ACID TRANSPORTER PROTEIN HOMOLOG"/>
    <property type="match status" value="1"/>
</dbReference>
<feature type="transmembrane region" description="Helical" evidence="5">
    <location>
        <begin position="114"/>
        <end position="135"/>
    </location>
</feature>
<feature type="transmembrane region" description="Helical" evidence="5">
    <location>
        <begin position="59"/>
        <end position="78"/>
    </location>
</feature>
<dbReference type="Proteomes" id="UP001609821">
    <property type="component" value="Unassembled WGS sequence"/>
</dbReference>
<keyword evidence="4 5" id="KW-0472">Membrane</keyword>
<name>A0ABW7LUY2_9PSED</name>
<evidence type="ECO:0000256" key="2">
    <source>
        <dbReference type="ARBA" id="ARBA00022692"/>
    </source>
</evidence>
<sequence length="453" mass="48623">MHNQLASFRAALDAQPVSRYQWILLLLLALLLVTDGYDAQVLGYVVPALAQDWGLEKAVFGPVFSANLLGLTLGSLLVTPFADRFGVRRVLLCCVLIYASLTLLMVFANSLGSLMAARFICGIGMGGAMPSAMALMSDYSPPRLRTFMVTLAACGFSLGGAAGGFVAAGFIDQFGWQAVFLAGGVTPLLLFPFLLILLPESVPRLLRDAPPYARLRKVTARMLPNWQPPITSAGDALEEQGSKLTVIELFRNGYALPTLLIWSTFFVSLILLYFMISWLPSLLLESGLSLNEANLVTSMFLFSGTVGAMLLAWFADRLKRKVRLLAAVLSGSALCAVLLGLNHDNPSWLVASVFAAGFCIIGGQLTLNAFASNFYPAHVRATGTGWALGVGRFGSILGPLFGGMFLAMHMPVQQIFFFCAIPAVVAALLILQVRSPVSSETVDTPREAQAQKG</sequence>
<feature type="transmembrane region" description="Helical" evidence="5">
    <location>
        <begin position="347"/>
        <end position="371"/>
    </location>
</feature>
<dbReference type="RefSeq" id="WP_395246682.1">
    <property type="nucleotide sequence ID" value="NZ_JBINXA010000007.1"/>
</dbReference>
<keyword evidence="3 5" id="KW-1133">Transmembrane helix</keyword>
<feature type="domain" description="Major facilitator superfamily (MFS) profile" evidence="6">
    <location>
        <begin position="24"/>
        <end position="438"/>
    </location>
</feature>
<dbReference type="CDD" id="cd17365">
    <property type="entry name" value="MFS_PcaK_like"/>
    <property type="match status" value="1"/>
</dbReference>
<feature type="transmembrane region" description="Helical" evidence="5">
    <location>
        <begin position="253"/>
        <end position="276"/>
    </location>
</feature>
<gene>
    <name evidence="7" type="ORF">ACHMWK_05375</name>
</gene>
<feature type="transmembrane region" description="Helical" evidence="5">
    <location>
        <begin position="322"/>
        <end position="341"/>
    </location>
</feature>
<evidence type="ECO:0000256" key="1">
    <source>
        <dbReference type="ARBA" id="ARBA00004141"/>
    </source>
</evidence>
<reference evidence="7 8" key="1">
    <citation type="submission" date="2024-10" db="EMBL/GenBank/DDBJ databases">
        <title>Aeromonas and Pseudomonas from the Cagarras Archipelago, Rio de Janeiro, Brazil.</title>
        <authorList>
            <person name="Canellas A.L.B."/>
            <person name="Laport M.S."/>
        </authorList>
    </citation>
    <scope>NUCLEOTIDE SEQUENCE [LARGE SCALE GENOMIC DNA]</scope>
    <source>
        <strain evidence="7 8">CPF-4</strain>
    </source>
</reference>
<keyword evidence="8" id="KW-1185">Reference proteome</keyword>
<dbReference type="Gene3D" id="1.20.1250.20">
    <property type="entry name" value="MFS general substrate transporter like domains"/>
    <property type="match status" value="1"/>
</dbReference>
<feature type="transmembrane region" description="Helical" evidence="5">
    <location>
        <begin position="412"/>
        <end position="431"/>
    </location>
</feature>
<dbReference type="Pfam" id="PF07690">
    <property type="entry name" value="MFS_1"/>
    <property type="match status" value="1"/>
</dbReference>
<comment type="subcellular location">
    <subcellularLocation>
        <location evidence="1">Membrane</location>
        <topology evidence="1">Multi-pass membrane protein</topology>
    </subcellularLocation>
</comment>
<organism evidence="7 8">
    <name type="scientific">Pseudomonas kulmbachensis</name>
    <dbReference type="NCBI Taxonomy" id="3043408"/>
    <lineage>
        <taxon>Bacteria</taxon>
        <taxon>Pseudomonadati</taxon>
        <taxon>Pseudomonadota</taxon>
        <taxon>Gammaproteobacteria</taxon>
        <taxon>Pseudomonadales</taxon>
        <taxon>Pseudomonadaceae</taxon>
        <taxon>Pseudomonas</taxon>
    </lineage>
</organism>
<evidence type="ECO:0000256" key="4">
    <source>
        <dbReference type="ARBA" id="ARBA00023136"/>
    </source>
</evidence>
<evidence type="ECO:0000313" key="8">
    <source>
        <dbReference type="Proteomes" id="UP001609821"/>
    </source>
</evidence>
<dbReference type="PANTHER" id="PTHR23508:SF10">
    <property type="entry name" value="CARBOXYLIC ACID TRANSPORTER PROTEIN HOMOLOG"/>
    <property type="match status" value="1"/>
</dbReference>
<dbReference type="InterPro" id="IPR036259">
    <property type="entry name" value="MFS_trans_sf"/>
</dbReference>
<evidence type="ECO:0000313" key="7">
    <source>
        <dbReference type="EMBL" id="MFH6565408.1"/>
    </source>
</evidence>
<feature type="transmembrane region" description="Helical" evidence="5">
    <location>
        <begin position="177"/>
        <end position="198"/>
    </location>
</feature>
<feature type="transmembrane region" description="Helical" evidence="5">
    <location>
        <begin position="90"/>
        <end position="108"/>
    </location>
</feature>